<keyword evidence="1" id="KW-0732">Signal</keyword>
<comment type="caution">
    <text evidence="2">The sequence shown here is derived from an EMBL/GenBank/DDBJ whole genome shotgun (WGS) entry which is preliminary data.</text>
</comment>
<dbReference type="Proteomes" id="UP000053690">
    <property type="component" value="Unassembled WGS sequence"/>
</dbReference>
<protein>
    <submittedName>
        <fullName evidence="2">Uncharacterized protein</fullName>
    </submittedName>
</protein>
<dbReference type="STRING" id="1685378.AVO44_05610"/>
<keyword evidence="3" id="KW-1185">Reference proteome</keyword>
<dbReference type="AlphaFoldDB" id="A0A0X3U026"/>
<accession>A0A0X3U026</accession>
<reference evidence="3" key="1">
    <citation type="submission" date="2015-12" db="EMBL/GenBank/DDBJ databases">
        <authorList>
            <person name="Zhang G."/>
            <person name="Stingl U."/>
        </authorList>
    </citation>
    <scope>NUCLEOTIDE SEQUENCE [LARGE SCALE GENOMIC DNA]</scope>
    <source>
        <strain evidence="3">ZGT108</strain>
    </source>
</reference>
<feature type="signal peptide" evidence="1">
    <location>
        <begin position="1"/>
        <end position="22"/>
    </location>
</feature>
<gene>
    <name evidence="2" type="ORF">AVO44_05610</name>
</gene>
<evidence type="ECO:0000256" key="1">
    <source>
        <dbReference type="SAM" id="SignalP"/>
    </source>
</evidence>
<dbReference type="EMBL" id="LQBP01000002">
    <property type="protein sequence ID" value="KUJ81327.1"/>
    <property type="molecule type" value="Genomic_DNA"/>
</dbReference>
<evidence type="ECO:0000313" key="3">
    <source>
        <dbReference type="Proteomes" id="UP000053690"/>
    </source>
</evidence>
<dbReference type="RefSeq" id="WP_068333768.1">
    <property type="nucleotide sequence ID" value="NZ_LQBP01000002.1"/>
</dbReference>
<proteinExistence type="predicted"/>
<organism evidence="2 3">
    <name type="scientific">Ruegeria profundi</name>
    <dbReference type="NCBI Taxonomy" id="1685378"/>
    <lineage>
        <taxon>Bacteria</taxon>
        <taxon>Pseudomonadati</taxon>
        <taxon>Pseudomonadota</taxon>
        <taxon>Alphaproteobacteria</taxon>
        <taxon>Rhodobacterales</taxon>
        <taxon>Roseobacteraceae</taxon>
        <taxon>Ruegeria</taxon>
    </lineage>
</organism>
<feature type="chain" id="PRO_5007054553" evidence="1">
    <location>
        <begin position="23"/>
        <end position="254"/>
    </location>
</feature>
<name>A0A0X3U026_9RHOB</name>
<evidence type="ECO:0000313" key="2">
    <source>
        <dbReference type="EMBL" id="KUJ81327.1"/>
    </source>
</evidence>
<dbReference type="OrthoDB" id="7815246at2"/>
<sequence length="254" mass="27438">MKLWVFVISLTICCLAARTSGAQQVDFVFDEILEAGDLELPYKLNLGLSATAPTRVGVDALLDLREVQKIIPERLADNALVDGCGMQVTLNDLSILADEDTISLDSLLGITRFDCGRISRQDFRRGDELGSFSAQLSTVVSVELRDNCAYLKLPDLTLSGPESTKDRLLQENTLSEVKNFLLAAIDLVLSETPLCPELPAELASLDPIYEKGGPREIGDGGLGVLLSGSIDVAPSTIIDMLLVLQREKVIPAPP</sequence>